<proteinExistence type="predicted"/>
<dbReference type="InterPro" id="IPR027417">
    <property type="entry name" value="P-loop_NTPase"/>
</dbReference>
<reference evidence="4 5" key="1">
    <citation type="submission" date="2016-09" db="EMBL/GenBank/DDBJ databases">
        <title>Genome-resolved meta-omics ties microbial dynamics to process performance in biotechnology for thiocyanate degradation.</title>
        <authorList>
            <person name="Kantor R.S."/>
            <person name="Huddy R.J."/>
            <person name="Iyer R."/>
            <person name="Thomas B.C."/>
            <person name="Brown C.T."/>
            <person name="Anantharaman K."/>
            <person name="Tringe S."/>
            <person name="Hettich R.L."/>
            <person name="Harrison S.T."/>
            <person name="Banfield J.F."/>
        </authorList>
    </citation>
    <scope>NUCLEOTIDE SEQUENCE [LARGE SCALE GENOMIC DNA]</scope>
    <source>
        <strain evidence="4">59-99</strain>
    </source>
</reference>
<name>A0A1M3L5P2_9BACT</name>
<evidence type="ECO:0000259" key="3">
    <source>
        <dbReference type="PROSITE" id="PS50893"/>
    </source>
</evidence>
<gene>
    <name evidence="4" type="ORF">BGO89_04715</name>
</gene>
<sequence>MDFILDDATVRHGDIPALQNVSCSIPGGSCTLLTGPTGSGKTTLLRLLYADLLPSSGHVVIDGVPTTSMKPPAVRALRRTIGIVQQGCRMVDDYTVHDNVLMALAIHGHDKADANRRCLEVLADLDVSYIRNKFPGQLSEGERHLAALARAIAARPAVLIADEPTGAMDRATALAVSARLRTLHEQGITLVLSTHGMALTETFPDARHLALSEGILTVKEPSAA</sequence>
<dbReference type="Pfam" id="PF00005">
    <property type="entry name" value="ABC_tran"/>
    <property type="match status" value="1"/>
</dbReference>
<evidence type="ECO:0000256" key="2">
    <source>
        <dbReference type="ARBA" id="ARBA00022840"/>
    </source>
</evidence>
<evidence type="ECO:0000313" key="5">
    <source>
        <dbReference type="Proteomes" id="UP000184233"/>
    </source>
</evidence>
<dbReference type="GO" id="GO:0022857">
    <property type="term" value="F:transmembrane transporter activity"/>
    <property type="evidence" value="ECO:0007669"/>
    <property type="project" value="TreeGrafter"/>
</dbReference>
<dbReference type="EMBL" id="MKVH01000003">
    <property type="protein sequence ID" value="OJX60870.1"/>
    <property type="molecule type" value="Genomic_DNA"/>
</dbReference>
<dbReference type="PANTHER" id="PTHR24220">
    <property type="entry name" value="IMPORT ATP-BINDING PROTEIN"/>
    <property type="match status" value="1"/>
</dbReference>
<dbReference type="GO" id="GO:0005524">
    <property type="term" value="F:ATP binding"/>
    <property type="evidence" value="ECO:0007669"/>
    <property type="project" value="UniProtKB-KW"/>
</dbReference>
<accession>A0A1M3L5P2</accession>
<keyword evidence="1" id="KW-0547">Nucleotide-binding</keyword>
<dbReference type="InterPro" id="IPR003593">
    <property type="entry name" value="AAA+_ATPase"/>
</dbReference>
<feature type="domain" description="ABC transporter" evidence="3">
    <location>
        <begin position="3"/>
        <end position="224"/>
    </location>
</feature>
<protein>
    <recommendedName>
        <fullName evidence="3">ABC transporter domain-containing protein</fullName>
    </recommendedName>
</protein>
<dbReference type="Gene3D" id="3.40.50.300">
    <property type="entry name" value="P-loop containing nucleotide triphosphate hydrolases"/>
    <property type="match status" value="1"/>
</dbReference>
<dbReference type="GO" id="GO:0016887">
    <property type="term" value="F:ATP hydrolysis activity"/>
    <property type="evidence" value="ECO:0007669"/>
    <property type="project" value="InterPro"/>
</dbReference>
<dbReference type="PANTHER" id="PTHR24220:SF470">
    <property type="entry name" value="CELL DIVISION ATP-BINDING PROTEIN FTSE"/>
    <property type="match status" value="1"/>
</dbReference>
<dbReference type="STRING" id="1895771.BGO89_04715"/>
<evidence type="ECO:0000313" key="4">
    <source>
        <dbReference type="EMBL" id="OJX60870.1"/>
    </source>
</evidence>
<organism evidence="4 5">
    <name type="scientific">Candidatus Kapaibacterium thiocyanatum</name>
    <dbReference type="NCBI Taxonomy" id="1895771"/>
    <lineage>
        <taxon>Bacteria</taxon>
        <taxon>Pseudomonadati</taxon>
        <taxon>Candidatus Kapaibacteriota</taxon>
        <taxon>Candidatus Kapaibacteriia</taxon>
        <taxon>Candidatus Kapaibacteriales</taxon>
        <taxon>Candidatus Kapaibacteriaceae</taxon>
        <taxon>Candidatus Kapaibacterium</taxon>
    </lineage>
</organism>
<keyword evidence="2" id="KW-0067">ATP-binding</keyword>
<dbReference type="SUPFAM" id="SSF52540">
    <property type="entry name" value="P-loop containing nucleoside triphosphate hydrolases"/>
    <property type="match status" value="1"/>
</dbReference>
<dbReference type="SMART" id="SM00382">
    <property type="entry name" value="AAA"/>
    <property type="match status" value="1"/>
</dbReference>
<dbReference type="InterPro" id="IPR003439">
    <property type="entry name" value="ABC_transporter-like_ATP-bd"/>
</dbReference>
<dbReference type="InterPro" id="IPR015854">
    <property type="entry name" value="ABC_transpr_LolD-like"/>
</dbReference>
<dbReference type="Proteomes" id="UP000184233">
    <property type="component" value="Unassembled WGS sequence"/>
</dbReference>
<dbReference type="AlphaFoldDB" id="A0A1M3L5P2"/>
<dbReference type="GO" id="GO:0005886">
    <property type="term" value="C:plasma membrane"/>
    <property type="evidence" value="ECO:0007669"/>
    <property type="project" value="TreeGrafter"/>
</dbReference>
<dbReference type="PROSITE" id="PS50893">
    <property type="entry name" value="ABC_TRANSPORTER_2"/>
    <property type="match status" value="1"/>
</dbReference>
<comment type="caution">
    <text evidence="4">The sequence shown here is derived from an EMBL/GenBank/DDBJ whole genome shotgun (WGS) entry which is preliminary data.</text>
</comment>
<evidence type="ECO:0000256" key="1">
    <source>
        <dbReference type="ARBA" id="ARBA00022741"/>
    </source>
</evidence>